<reference evidence="3" key="1">
    <citation type="journal article" date="2020" name="Nature">
        <title>Giant virus diversity and host interactions through global metagenomics.</title>
        <authorList>
            <person name="Schulz F."/>
            <person name="Roux S."/>
            <person name="Paez-Espino D."/>
            <person name="Jungbluth S."/>
            <person name="Walsh D.A."/>
            <person name="Denef V.J."/>
            <person name="McMahon K.D."/>
            <person name="Konstantinidis K.T."/>
            <person name="Eloe-Fadrosh E.A."/>
            <person name="Kyrpides N.C."/>
            <person name="Woyke T."/>
        </authorList>
    </citation>
    <scope>NUCLEOTIDE SEQUENCE</scope>
    <source>
        <strain evidence="3">GVMAG-M-3300025572-1</strain>
    </source>
</reference>
<dbReference type="InterPro" id="IPR016035">
    <property type="entry name" value="Acyl_Trfase/lysoPLipase"/>
</dbReference>
<evidence type="ECO:0000256" key="1">
    <source>
        <dbReference type="ARBA" id="ARBA00023098"/>
    </source>
</evidence>
<evidence type="ECO:0000259" key="2">
    <source>
        <dbReference type="PROSITE" id="PS51635"/>
    </source>
</evidence>
<keyword evidence="1" id="KW-0443">Lipid metabolism</keyword>
<dbReference type="InterPro" id="IPR052580">
    <property type="entry name" value="Lipid_Hydrolase"/>
</dbReference>
<dbReference type="Pfam" id="PF01734">
    <property type="entry name" value="Patatin"/>
    <property type="match status" value="1"/>
</dbReference>
<proteinExistence type="predicted"/>
<dbReference type="Gene3D" id="3.40.1090.10">
    <property type="entry name" value="Cytosolic phospholipase A2 catalytic domain"/>
    <property type="match status" value="2"/>
</dbReference>
<evidence type="ECO:0000313" key="3">
    <source>
        <dbReference type="EMBL" id="QHT97764.1"/>
    </source>
</evidence>
<organism evidence="3">
    <name type="scientific">viral metagenome</name>
    <dbReference type="NCBI Taxonomy" id="1070528"/>
    <lineage>
        <taxon>unclassified sequences</taxon>
        <taxon>metagenomes</taxon>
        <taxon>organismal metagenomes</taxon>
    </lineage>
</organism>
<sequence length="296" mass="33228">MVDITKLRGIALEGGGVAGIGHGGAVNIIDKIGVYRQLTHFAGSSAGSMVAALMACRIPTDKLKEILLEFDFRLLEDNSWFVGQDIYRLWSEYGWNRGQAIEEVFGQILQKYVGDSDLTYKQVEEKFGSFLITTSTDVGMRETIYRSPETSPDLPIKRGIRESASIPIFYCPVRADGTMYVDGGLLNNYPIRKLYEYLKPEEVFGCKLISKSDRTTCRRSQQPNLPRNLTSYVKLIITMLHDLNLKAHVDEEDWKRTIKIDVGTVSATDFDISKEGKLALIGSGEAAARKFFDYNL</sequence>
<dbReference type="AlphaFoldDB" id="A0A6C0IWS1"/>
<accession>A0A6C0IWS1</accession>
<dbReference type="InterPro" id="IPR002641">
    <property type="entry name" value="PNPLA_dom"/>
</dbReference>
<dbReference type="PROSITE" id="PS51635">
    <property type="entry name" value="PNPLA"/>
    <property type="match status" value="1"/>
</dbReference>
<dbReference type="PANTHER" id="PTHR46394">
    <property type="entry name" value="ANNEXIN"/>
    <property type="match status" value="1"/>
</dbReference>
<protein>
    <recommendedName>
        <fullName evidence="2">PNPLA domain-containing protein</fullName>
    </recommendedName>
</protein>
<dbReference type="SUPFAM" id="SSF52151">
    <property type="entry name" value="FabD/lysophospholipase-like"/>
    <property type="match status" value="1"/>
</dbReference>
<name>A0A6C0IWS1_9ZZZZ</name>
<dbReference type="GO" id="GO:0006629">
    <property type="term" value="P:lipid metabolic process"/>
    <property type="evidence" value="ECO:0007669"/>
    <property type="project" value="UniProtKB-KW"/>
</dbReference>
<feature type="domain" description="PNPLA" evidence="2">
    <location>
        <begin position="10"/>
        <end position="195"/>
    </location>
</feature>
<dbReference type="PANTHER" id="PTHR46394:SF1">
    <property type="entry name" value="PNPLA DOMAIN-CONTAINING PROTEIN"/>
    <property type="match status" value="1"/>
</dbReference>
<dbReference type="EMBL" id="MN740283">
    <property type="protein sequence ID" value="QHT97764.1"/>
    <property type="molecule type" value="Genomic_DNA"/>
</dbReference>